<feature type="region of interest" description="Disordered" evidence="7">
    <location>
        <begin position="374"/>
        <end position="400"/>
    </location>
</feature>
<gene>
    <name evidence="11" type="ORF">Pmani_022485</name>
</gene>
<feature type="domain" description="THO complex subunit 2 N-terminal" evidence="10">
    <location>
        <begin position="483"/>
        <end position="625"/>
    </location>
</feature>
<feature type="domain" description="THO complex subunit 2 N-terminal" evidence="10">
    <location>
        <begin position="320"/>
        <end position="466"/>
    </location>
</feature>
<sequence length="1537" mass="176740">MAGGGRLFTSETWKNWDKSGKAEVVQTLKQLVKDDQNPGLTTPEQPKDLSQALYEFLSAIVKGQLRRDYARPLLTDMVNWHPDMASQLVEVALVLDLETVGQGRAREPLLALVKSLDADRLLKERLEIETLGDASVVKHKKNFHTKQIKVKTKLFYKQQKFNLLREESEGYAKLITELNQDITPRVTPDSIIQVIRSLIGGFNLDPNRVLDLILESLESRPHLHEFYTGLLSRYPCESATISEILGFKLNHCIEASTSSQVKKEEANTGRKEGESSSSGGRKEEGQSSKKEEGVGGGGKDGGGKDCGGGGGGVRGNTAGIYTTIALLIQANILHLNDIYAWLSPEDTPMIEEYQSEENEAKEASRRFYVISTKDKDKEKEKEKEREEEEKERERDDPTNWEKYQSNQKIQLCIALLKVGAWEHFQEVSRRFPDYCLISCPPVSQALCKLVHSIIEPIYRKSCGLPTRVSGRVVECLDNPLGPPPVHNLSDLSASVFPMLSALGPHLSHDPALMYKMVRVAKHALKQMKIGSEGVKPPFYYEFLDVLDDALLPALSMMEYNPCMAQELWQALKCYPYQHRYKLYGRWKNETSHQHPALVRCRTQLLKKAKFIMMRITKETIKPVSRSIGKLTHNNPGPVLHYILIQVQLYDNMIGPVVDSLKYLTPLSYDVLGYCIVEVLSENKERIANDAMAFSPWLQSLSSFCGSSCKKYTIELGGILQFVANQLKAEKSIDLLILREIVQKMGGTDTLEDLTPDQLDAMCGGELLKREAGWYQQERNTKRSSVRLKEALLDNHLAVPLLLLMAQQRSSVVYNQTESPHLKLVGKLYDQCQDTMVQFGSYLSQVVTIQELTDRLPTIGTLLSEYHINADVAFFLARPLFIHILNSKYDELRRQDKVDKKLTLEQKKARYLEACTEVFTPIVSSIRPHFSMKVWEDMDPSFFLIFWTLNMSDLEVPEHVYEKELKKIDANPSANKRKKETERLVALKEKLQEEERRQKEHVDRVLAWLQQEKDRWFMLKGARSPKTDTVTAFLQLCLFPRCTFTALDAIYCAKFVKMLHSLKTPNFSTLICYDRMFCDITYTVASCTEQEANRYARFLLGTLDTVMEWHASPDNYERECASFPGFVTKYRVSRQEANDYVDYENYRHVVHKWHYKITKALVTCLESGDYIQIRNAILILQGVIQRFPAITNLAAVIEKRIEKVKSNERHRRNDLYVLANSYSGRLKAIKPSLMPETDFHIVPKRPQPTSRSVNGTTDNASSTGEPKTPTNTSDVKVTKMETIETANGEVEIKEEKEEKESKKADSPSKSSKEKRETSDKKASENVEVKKEEKERDKEKEEKREKKEKEKKEEREEKPRKRSKESKRSKQYEDEDHREEEERHASSGDRERESSVASNSSSTSAKMDPPEGSPRGSKRRKTEHSKNRNTSSNKEETWRRDHKHRERSWTQEHEDDQPSPKESKKEKKERKRDRSQDEVADGEGKRKKSGDDRLKSNGRQEDDYKHRHRDEGEEYYDRYDRDYEKHTSSSTSSRHKRKN</sequence>
<feature type="domain" description="THO complex subunitTHOC2 N-terminal" evidence="9">
    <location>
        <begin position="627"/>
        <end position="701"/>
    </location>
</feature>
<comment type="subcellular location">
    <subcellularLocation>
        <location evidence="1">Nucleus</location>
    </subcellularLocation>
</comment>
<evidence type="ECO:0000259" key="8">
    <source>
        <dbReference type="Pfam" id="PF11262"/>
    </source>
</evidence>
<feature type="compositionally biased region" description="Basic and acidic residues" evidence="7">
    <location>
        <begin position="1378"/>
        <end position="1392"/>
    </location>
</feature>
<feature type="compositionally biased region" description="Basic and acidic residues" evidence="7">
    <location>
        <begin position="1289"/>
        <end position="1357"/>
    </location>
</feature>
<accession>A0AAE1U0M3</accession>
<feature type="region of interest" description="Disordered" evidence="7">
    <location>
        <begin position="1238"/>
        <end position="1537"/>
    </location>
</feature>
<dbReference type="Pfam" id="PF11732">
    <property type="entry name" value="Thoc2"/>
    <property type="match status" value="1"/>
</dbReference>
<comment type="subunit">
    <text evidence="5">Component of the THO subcomplex, which is composed of THOC1, THOC2, THOC3, THOC5, THOC6 and THOC7. The THO subcomplex interacts with DDX39B to form the THO-DDX39B complex which multimerizes into a 28-subunit tetrameric assembly. Component of the transcription/export (TREX) complex at least composed of ALYREF/THOC4, DDX39B, SARNP/CIP29, CHTOP and the THO subcomplex; in the complex interacts with THOC1, THOC3, THOC5, THOC7 and DDX39B. TREX seems to have a dynamic structure involving ATP-dependent remodeling. Interacts with POLDIP3 and ZC3H11A.</text>
</comment>
<feature type="compositionally biased region" description="Gly residues" evidence="7">
    <location>
        <begin position="294"/>
        <end position="308"/>
    </location>
</feature>
<feature type="coiled-coil region" evidence="6">
    <location>
        <begin position="973"/>
        <end position="1003"/>
    </location>
</feature>
<evidence type="ECO:0000256" key="4">
    <source>
        <dbReference type="ARBA" id="ARBA00023242"/>
    </source>
</evidence>
<comment type="caution">
    <text evidence="11">The sequence shown here is derived from an EMBL/GenBank/DDBJ whole genome shotgun (WGS) entry which is preliminary data.</text>
</comment>
<evidence type="ECO:0000256" key="1">
    <source>
        <dbReference type="ARBA" id="ARBA00004123"/>
    </source>
</evidence>
<keyword evidence="12" id="KW-1185">Reference proteome</keyword>
<dbReference type="GO" id="GO:0006406">
    <property type="term" value="P:mRNA export from nucleus"/>
    <property type="evidence" value="ECO:0007669"/>
    <property type="project" value="InterPro"/>
</dbReference>
<dbReference type="InterPro" id="IPR032302">
    <property type="entry name" value="THOC2_N"/>
</dbReference>
<evidence type="ECO:0000259" key="9">
    <source>
        <dbReference type="Pfam" id="PF11732"/>
    </source>
</evidence>
<comment type="similarity">
    <text evidence="2">Belongs to the THOC2 family.</text>
</comment>
<dbReference type="GO" id="GO:0000445">
    <property type="term" value="C:THO complex part of transcription export complex"/>
    <property type="evidence" value="ECO:0007669"/>
    <property type="project" value="TreeGrafter"/>
</dbReference>
<organism evidence="11 12">
    <name type="scientific">Petrolisthes manimaculis</name>
    <dbReference type="NCBI Taxonomy" id="1843537"/>
    <lineage>
        <taxon>Eukaryota</taxon>
        <taxon>Metazoa</taxon>
        <taxon>Ecdysozoa</taxon>
        <taxon>Arthropoda</taxon>
        <taxon>Crustacea</taxon>
        <taxon>Multicrustacea</taxon>
        <taxon>Malacostraca</taxon>
        <taxon>Eumalacostraca</taxon>
        <taxon>Eucarida</taxon>
        <taxon>Decapoda</taxon>
        <taxon>Pleocyemata</taxon>
        <taxon>Anomura</taxon>
        <taxon>Galatheoidea</taxon>
        <taxon>Porcellanidae</taxon>
        <taxon>Petrolisthes</taxon>
    </lineage>
</organism>
<protein>
    <recommendedName>
        <fullName evidence="3">THO complex subunit 2</fullName>
    </recommendedName>
</protein>
<feature type="domain" description="THO complex subunit 2 N-terminal" evidence="10">
    <location>
        <begin position="8"/>
        <end position="215"/>
    </location>
</feature>
<evidence type="ECO:0000256" key="6">
    <source>
        <dbReference type="SAM" id="Coils"/>
    </source>
</evidence>
<keyword evidence="6" id="KW-0175">Coiled coil</keyword>
<evidence type="ECO:0000256" key="7">
    <source>
        <dbReference type="SAM" id="MobiDB-lite"/>
    </source>
</evidence>
<feature type="region of interest" description="Disordered" evidence="7">
    <location>
        <begin position="258"/>
        <end position="308"/>
    </location>
</feature>
<dbReference type="InterPro" id="IPR021418">
    <property type="entry name" value="THO_THOC2_C"/>
</dbReference>
<dbReference type="PANTHER" id="PTHR21597">
    <property type="entry name" value="THO2 PROTEIN"/>
    <property type="match status" value="1"/>
</dbReference>
<feature type="compositionally biased region" description="Basic and acidic residues" evidence="7">
    <location>
        <begin position="261"/>
        <end position="293"/>
    </location>
</feature>
<feature type="compositionally biased region" description="Basic and acidic residues" evidence="7">
    <location>
        <begin position="1487"/>
        <end position="1525"/>
    </location>
</feature>
<evidence type="ECO:0000313" key="11">
    <source>
        <dbReference type="EMBL" id="KAK4305628.1"/>
    </source>
</evidence>
<dbReference type="Proteomes" id="UP001292094">
    <property type="component" value="Unassembled WGS sequence"/>
</dbReference>
<keyword evidence="4" id="KW-0539">Nucleus</keyword>
<dbReference type="PANTHER" id="PTHR21597:SF0">
    <property type="entry name" value="THO COMPLEX SUBUNIT 2"/>
    <property type="match status" value="1"/>
</dbReference>
<feature type="domain" description="THO complex subunitTHOC2 C-terminal" evidence="8">
    <location>
        <begin position="934"/>
        <end position="1225"/>
    </location>
</feature>
<dbReference type="Pfam" id="PF11262">
    <property type="entry name" value="Tho2"/>
    <property type="match status" value="1"/>
</dbReference>
<dbReference type="GO" id="GO:0006397">
    <property type="term" value="P:mRNA processing"/>
    <property type="evidence" value="ECO:0007669"/>
    <property type="project" value="InterPro"/>
</dbReference>
<dbReference type="Pfam" id="PF16134">
    <property type="entry name" value="THOC2_N"/>
    <property type="match status" value="3"/>
</dbReference>
<feature type="compositionally biased region" description="Basic and acidic residues" evidence="7">
    <location>
        <begin position="374"/>
        <end position="384"/>
    </location>
</feature>
<reference evidence="11" key="1">
    <citation type="submission" date="2023-11" db="EMBL/GenBank/DDBJ databases">
        <title>Genome assemblies of two species of porcelain crab, Petrolisthes cinctipes and Petrolisthes manimaculis (Anomura: Porcellanidae).</title>
        <authorList>
            <person name="Angst P."/>
        </authorList>
    </citation>
    <scope>NUCLEOTIDE SEQUENCE</scope>
    <source>
        <strain evidence="11">PB745_02</strain>
        <tissue evidence="11">Gill</tissue>
    </source>
</reference>
<evidence type="ECO:0000259" key="10">
    <source>
        <dbReference type="Pfam" id="PF16134"/>
    </source>
</evidence>
<feature type="compositionally biased region" description="Polar residues" evidence="7">
    <location>
        <begin position="1246"/>
        <end position="1274"/>
    </location>
</feature>
<dbReference type="EMBL" id="JAWZYT010002254">
    <property type="protein sequence ID" value="KAK4305628.1"/>
    <property type="molecule type" value="Genomic_DNA"/>
</dbReference>
<feature type="compositionally biased region" description="Low complexity" evidence="7">
    <location>
        <begin position="1393"/>
        <end position="1402"/>
    </location>
</feature>
<evidence type="ECO:0000256" key="2">
    <source>
        <dbReference type="ARBA" id="ARBA00007857"/>
    </source>
</evidence>
<proteinExistence type="inferred from homology"/>
<feature type="compositionally biased region" description="Basic and acidic residues" evidence="7">
    <location>
        <begin position="1445"/>
        <end position="1475"/>
    </location>
</feature>
<evidence type="ECO:0000256" key="3">
    <source>
        <dbReference type="ARBA" id="ARBA00019596"/>
    </source>
</evidence>
<evidence type="ECO:0000256" key="5">
    <source>
        <dbReference type="ARBA" id="ARBA00047033"/>
    </source>
</evidence>
<name>A0AAE1U0M3_9EUCA</name>
<evidence type="ECO:0000313" key="12">
    <source>
        <dbReference type="Proteomes" id="UP001292094"/>
    </source>
</evidence>
<dbReference type="InterPro" id="IPR040007">
    <property type="entry name" value="Tho2"/>
</dbReference>
<dbReference type="GO" id="GO:0003729">
    <property type="term" value="F:mRNA binding"/>
    <property type="evidence" value="ECO:0007669"/>
    <property type="project" value="TreeGrafter"/>
</dbReference>
<dbReference type="InterPro" id="IPR021726">
    <property type="entry name" value="THO_THOC2_N"/>
</dbReference>